<dbReference type="PANTHER" id="PTHR31001:SF74">
    <property type="entry name" value="ZN(II)2CYS6 TRANSCRIPTION FACTOR (EUROFUNG)"/>
    <property type="match status" value="1"/>
</dbReference>
<name>A0ABR3UWM8_9PLEO</name>
<keyword evidence="2" id="KW-0539">Nucleus</keyword>
<evidence type="ECO:0000256" key="3">
    <source>
        <dbReference type="SAM" id="MobiDB-lite"/>
    </source>
</evidence>
<dbReference type="CDD" id="cd12148">
    <property type="entry name" value="fungal_TF_MHR"/>
    <property type="match status" value="1"/>
</dbReference>
<dbReference type="PANTHER" id="PTHR31001">
    <property type="entry name" value="UNCHARACTERIZED TRANSCRIPTIONAL REGULATORY PROTEIN"/>
    <property type="match status" value="1"/>
</dbReference>
<dbReference type="GeneID" id="96081152"/>
<organism evidence="5 6">
    <name type="scientific">Alternaria dauci</name>
    <dbReference type="NCBI Taxonomy" id="48095"/>
    <lineage>
        <taxon>Eukaryota</taxon>
        <taxon>Fungi</taxon>
        <taxon>Dikarya</taxon>
        <taxon>Ascomycota</taxon>
        <taxon>Pezizomycotina</taxon>
        <taxon>Dothideomycetes</taxon>
        <taxon>Pleosporomycetidae</taxon>
        <taxon>Pleosporales</taxon>
        <taxon>Pleosporineae</taxon>
        <taxon>Pleosporaceae</taxon>
        <taxon>Alternaria</taxon>
        <taxon>Alternaria sect. Porri</taxon>
    </lineage>
</organism>
<evidence type="ECO:0000256" key="1">
    <source>
        <dbReference type="ARBA" id="ARBA00004123"/>
    </source>
</evidence>
<proteinExistence type="predicted"/>
<evidence type="ECO:0000313" key="5">
    <source>
        <dbReference type="EMBL" id="KAL1800488.1"/>
    </source>
</evidence>
<evidence type="ECO:0000256" key="2">
    <source>
        <dbReference type="ARBA" id="ARBA00023242"/>
    </source>
</evidence>
<dbReference type="InterPro" id="IPR007219">
    <property type="entry name" value="XnlR_reg_dom"/>
</dbReference>
<gene>
    <name evidence="5" type="ORF">ACET3X_000830</name>
</gene>
<evidence type="ECO:0000259" key="4">
    <source>
        <dbReference type="SMART" id="SM00906"/>
    </source>
</evidence>
<dbReference type="Proteomes" id="UP001578633">
    <property type="component" value="Chromosome 1"/>
</dbReference>
<dbReference type="RefSeq" id="XP_069311072.1">
    <property type="nucleotide sequence ID" value="XM_069448169.1"/>
</dbReference>
<feature type="region of interest" description="Disordered" evidence="3">
    <location>
        <begin position="26"/>
        <end position="46"/>
    </location>
</feature>
<sequence>MEIATQRAAQERIDKLESMVRSLLDKQESKVSAPLPGSVPLPMATGHTADADPLTYEVGSMNLENRESSYVESDHWKAILDEIGDLKDMMQQHSEDSGGSHTHPVLPGNDLFLLPTYPASKMDIIAAIPPRIVVDSMIWKYFKWADMPVSLVIHRKVFFKQYEAFWEDPLSTPIMWLTILYGMMYTVAYCTLFVNGDAGLLDEITAAEYHSIVIISREKMIQCLRLGNYMKGAPHTIEALLAFLQTEYIQGEDTQHGRWQLTGVIVRVALKMGYHRDGSHFPKMSVYEAEMRRRTWYILVQFDTASASEVGLPRIIKETQCDTAEPGNLLDDDFDDTSTVLPPTRPPNEHTLAQFLVYKSRIVSVYGMICDFTTSYKQRDYAEAMRLDALLNTAYAQKPPILELKSMQQSVLDGAELITRRLYMAMSYHHAQITLHRKFMILAKVNDKYSVSHTTCVNAVTKILQLQAELFEQCQPGRMLHADRWKILSLIQSEFLLATTVLCFNLDDDVKKGLSGGEVAMKSAKALEGSRRIWEPQKAFSKEAQTALNAIDVVLGRMRSGLEDDGADNAQPSGARVSSTSSFSAGMSYGNGQSFDPPAYQDCSEVSYIMQEDSASTDFGAFFEMEQEWEEWLQL</sequence>
<comment type="subcellular location">
    <subcellularLocation>
        <location evidence="1">Nucleus</location>
    </subcellularLocation>
</comment>
<dbReference type="Pfam" id="PF04082">
    <property type="entry name" value="Fungal_trans"/>
    <property type="match status" value="1"/>
</dbReference>
<accession>A0ABR3UWM8</accession>
<feature type="domain" description="Xylanolytic transcriptional activator regulatory" evidence="4">
    <location>
        <begin position="258"/>
        <end position="332"/>
    </location>
</feature>
<reference evidence="5 6" key="1">
    <citation type="submission" date="2024-09" db="EMBL/GenBank/DDBJ databases">
        <title>T2T genomes of carrot and Alternaria dauci and their utility for understanding host-pathogen interaction during carrot leaf blight disease.</title>
        <authorList>
            <person name="Liu W."/>
            <person name="Xu S."/>
            <person name="Ou C."/>
            <person name="Liu X."/>
            <person name="Zhuang F."/>
            <person name="Deng X.W."/>
        </authorList>
    </citation>
    <scope>NUCLEOTIDE SEQUENCE [LARGE SCALE GENOMIC DNA]</scope>
    <source>
        <strain evidence="5 6">A2016</strain>
    </source>
</reference>
<comment type="caution">
    <text evidence="5">The sequence shown here is derived from an EMBL/GenBank/DDBJ whole genome shotgun (WGS) entry which is preliminary data.</text>
</comment>
<dbReference type="InterPro" id="IPR050613">
    <property type="entry name" value="Sec_Metabolite_Reg"/>
</dbReference>
<protein>
    <recommendedName>
        <fullName evidence="4">Xylanolytic transcriptional activator regulatory domain-containing protein</fullName>
    </recommendedName>
</protein>
<keyword evidence="6" id="KW-1185">Reference proteome</keyword>
<dbReference type="EMBL" id="JBHGVX010000001">
    <property type="protein sequence ID" value="KAL1800488.1"/>
    <property type="molecule type" value="Genomic_DNA"/>
</dbReference>
<evidence type="ECO:0000313" key="6">
    <source>
        <dbReference type="Proteomes" id="UP001578633"/>
    </source>
</evidence>
<dbReference type="SMART" id="SM00906">
    <property type="entry name" value="Fungal_trans"/>
    <property type="match status" value="1"/>
</dbReference>